<organism evidence="2 3">
    <name type="scientific">Jimgerdemannia flammicorona</name>
    <dbReference type="NCBI Taxonomy" id="994334"/>
    <lineage>
        <taxon>Eukaryota</taxon>
        <taxon>Fungi</taxon>
        <taxon>Fungi incertae sedis</taxon>
        <taxon>Mucoromycota</taxon>
        <taxon>Mucoromycotina</taxon>
        <taxon>Endogonomycetes</taxon>
        <taxon>Endogonales</taxon>
        <taxon>Endogonaceae</taxon>
        <taxon>Jimgerdemannia</taxon>
    </lineage>
</organism>
<feature type="compositionally biased region" description="Acidic residues" evidence="1">
    <location>
        <begin position="147"/>
        <end position="162"/>
    </location>
</feature>
<comment type="caution">
    <text evidence="2">The sequence shown here is derived from an EMBL/GenBank/DDBJ whole genome shotgun (WGS) entry which is preliminary data.</text>
</comment>
<gene>
    <name evidence="2" type="ORF">BC938DRAFT_477802</name>
</gene>
<dbReference type="EMBL" id="RBNJ01000295">
    <property type="protein sequence ID" value="RUS34929.1"/>
    <property type="molecule type" value="Genomic_DNA"/>
</dbReference>
<proteinExistence type="predicted"/>
<dbReference type="PANTHER" id="PTHR40635:SF1">
    <property type="match status" value="1"/>
</dbReference>
<sequence>MPPYSTRNLRYLRLSKNQAIQLLLNLKQEHLEWFNDRIFQHILAALQPLLCNALVRDRDAKESSKVAQVFRGRRNCSCPSARLVLRHHRCGTRSPSPDFQFAYYLKPTDNQHHILVKNKNYIFPEKPTTASAAGPSKPSKSGKPTSDDDYFDDDLNEAEEPEEKPTLHVTYSGFTIHPKTLMVVAEPYDPSRPSRAPQYHGFEYEGNEDEVVGEERAVDAGVGSSRRDADTGG</sequence>
<dbReference type="PANTHER" id="PTHR40635">
    <property type="match status" value="1"/>
</dbReference>
<evidence type="ECO:0000313" key="3">
    <source>
        <dbReference type="Proteomes" id="UP000274822"/>
    </source>
</evidence>
<protein>
    <submittedName>
        <fullName evidence="2">Uncharacterized protein</fullName>
    </submittedName>
</protein>
<dbReference type="AlphaFoldDB" id="A0A433QYR4"/>
<evidence type="ECO:0000256" key="1">
    <source>
        <dbReference type="SAM" id="MobiDB-lite"/>
    </source>
</evidence>
<dbReference type="Proteomes" id="UP000274822">
    <property type="component" value="Unassembled WGS sequence"/>
</dbReference>
<feature type="region of interest" description="Disordered" evidence="1">
    <location>
        <begin position="126"/>
        <end position="168"/>
    </location>
</feature>
<keyword evidence="3" id="KW-1185">Reference proteome</keyword>
<reference evidence="2 3" key="1">
    <citation type="journal article" date="2018" name="New Phytol.">
        <title>Phylogenomics of Endogonaceae and evolution of mycorrhizas within Mucoromycota.</title>
        <authorList>
            <person name="Chang Y."/>
            <person name="Desiro A."/>
            <person name="Na H."/>
            <person name="Sandor L."/>
            <person name="Lipzen A."/>
            <person name="Clum A."/>
            <person name="Barry K."/>
            <person name="Grigoriev I.V."/>
            <person name="Martin F.M."/>
            <person name="Stajich J.E."/>
            <person name="Smith M.E."/>
            <person name="Bonito G."/>
            <person name="Spatafora J.W."/>
        </authorList>
    </citation>
    <scope>NUCLEOTIDE SEQUENCE [LARGE SCALE GENOMIC DNA]</scope>
    <source>
        <strain evidence="2 3">AD002</strain>
    </source>
</reference>
<evidence type="ECO:0000313" key="2">
    <source>
        <dbReference type="EMBL" id="RUS34929.1"/>
    </source>
</evidence>
<name>A0A433QYR4_9FUNG</name>
<accession>A0A433QYR4</accession>
<feature type="compositionally biased region" description="Low complexity" evidence="1">
    <location>
        <begin position="128"/>
        <end position="144"/>
    </location>
</feature>